<evidence type="ECO:0000313" key="2">
    <source>
        <dbReference type="EMBL" id="QFG74895.1"/>
    </source>
</evidence>
<reference evidence="2" key="1">
    <citation type="journal article" date="2019" name="Philos. Trans. R. Soc. Lond., B, Biol. Sci.">
        <title>Targeted metagenomic recovery of four divergent viruses reveals shared and distinctive characteristics of giant viruses of marine eukaryotes.</title>
        <authorList>
            <person name="Needham D.M."/>
            <person name="Poirier C."/>
            <person name="Hehenberger E."/>
            <person name="Jimenez V."/>
            <person name="Swalwell J.E."/>
            <person name="Santoro A.E."/>
            <person name="Worden A.Z."/>
        </authorList>
    </citation>
    <scope>NUCLEOTIDE SEQUENCE</scope>
    <source>
        <strain evidence="2">OPacV-421</strain>
    </source>
</reference>
<proteinExistence type="predicted"/>
<accession>A0A5J6VL83</accession>
<name>A0A5J6VL83_9VIRU</name>
<feature type="region of interest" description="Disordered" evidence="1">
    <location>
        <begin position="1"/>
        <end position="20"/>
    </location>
</feature>
<evidence type="ECO:0000256" key="1">
    <source>
        <dbReference type="SAM" id="MobiDB-lite"/>
    </source>
</evidence>
<feature type="compositionally biased region" description="Basic residues" evidence="1">
    <location>
        <begin position="126"/>
        <end position="172"/>
    </location>
</feature>
<protein>
    <submittedName>
        <fullName evidence="2">Uncharacterized protein</fullName>
    </submittedName>
</protein>
<sequence length="185" mass="21895">MGNKFTRSKSTSDDSMPNSEEELKIKRLNLIRARDILRGRYSKLKSTEDLLKHSPNSKETRKMISIKLNSVLNLLAKKKNVSLCKRYQNRVKNFEDAGKPLKADKQLALLYKCLQTKSLESTIPKNLKKTHNHPPHKKHRHRTRRHKTQRHKHKKHKTQQHKHKTQRHKKSNTKSLHLPEKVDVF</sequence>
<feature type="region of interest" description="Disordered" evidence="1">
    <location>
        <begin position="122"/>
        <end position="185"/>
    </location>
</feature>
<organism evidence="2">
    <name type="scientific">Megaviridae environmental sample</name>
    <dbReference type="NCBI Taxonomy" id="1737588"/>
    <lineage>
        <taxon>Viruses</taxon>
        <taxon>Varidnaviria</taxon>
        <taxon>Bamfordvirae</taxon>
        <taxon>Nucleocytoviricota</taxon>
        <taxon>Megaviricetes</taxon>
        <taxon>Imitervirales</taxon>
        <taxon>Mimiviridae</taxon>
        <taxon>environmental samples</taxon>
    </lineage>
</organism>
<dbReference type="EMBL" id="MN448295">
    <property type="protein sequence ID" value="QFG74895.1"/>
    <property type="molecule type" value="Genomic_DNA"/>
</dbReference>